<dbReference type="GO" id="GO:0005886">
    <property type="term" value="C:plasma membrane"/>
    <property type="evidence" value="ECO:0007669"/>
    <property type="project" value="UniProtKB-SubCell"/>
</dbReference>
<dbReference type="EMBL" id="UINC01057212">
    <property type="protein sequence ID" value="SVB78128.1"/>
    <property type="molecule type" value="Genomic_DNA"/>
</dbReference>
<evidence type="ECO:0008006" key="9">
    <source>
        <dbReference type="Google" id="ProtNLM"/>
    </source>
</evidence>
<keyword evidence="3" id="KW-0808">Transferase</keyword>
<keyword evidence="2" id="KW-1003">Cell membrane</keyword>
<feature type="transmembrane region" description="Helical" evidence="7">
    <location>
        <begin position="90"/>
        <end position="113"/>
    </location>
</feature>
<evidence type="ECO:0000313" key="8">
    <source>
        <dbReference type="EMBL" id="SVB78128.1"/>
    </source>
</evidence>
<dbReference type="AlphaFoldDB" id="A0A382GSP9"/>
<gene>
    <name evidence="8" type="ORF">METZ01_LOCUS230982</name>
</gene>
<reference evidence="8" key="1">
    <citation type="submission" date="2018-05" db="EMBL/GenBank/DDBJ databases">
        <authorList>
            <person name="Lanie J.A."/>
            <person name="Ng W.-L."/>
            <person name="Kazmierczak K.M."/>
            <person name="Andrzejewski T.M."/>
            <person name="Davidsen T.M."/>
            <person name="Wayne K.J."/>
            <person name="Tettelin H."/>
            <person name="Glass J.I."/>
            <person name="Rusch D."/>
            <person name="Podicherti R."/>
            <person name="Tsui H.-C.T."/>
            <person name="Winkler M.E."/>
        </authorList>
    </citation>
    <scope>NUCLEOTIDE SEQUENCE</scope>
</reference>
<feature type="transmembrane region" description="Helical" evidence="7">
    <location>
        <begin position="144"/>
        <end position="161"/>
    </location>
</feature>
<protein>
    <recommendedName>
        <fullName evidence="9">Glycosyltransferase RgtA/B/C/D-like domain-containing protein</fullName>
    </recommendedName>
</protein>
<evidence type="ECO:0000256" key="6">
    <source>
        <dbReference type="ARBA" id="ARBA00023136"/>
    </source>
</evidence>
<feature type="non-terminal residue" evidence="8">
    <location>
        <position position="403"/>
    </location>
</feature>
<feature type="transmembrane region" description="Helical" evidence="7">
    <location>
        <begin position="12"/>
        <end position="37"/>
    </location>
</feature>
<evidence type="ECO:0000256" key="2">
    <source>
        <dbReference type="ARBA" id="ARBA00022475"/>
    </source>
</evidence>
<keyword evidence="6 7" id="KW-0472">Membrane</keyword>
<feature type="transmembrane region" description="Helical" evidence="7">
    <location>
        <begin position="303"/>
        <end position="320"/>
    </location>
</feature>
<feature type="transmembrane region" description="Helical" evidence="7">
    <location>
        <begin position="194"/>
        <end position="215"/>
    </location>
</feature>
<evidence type="ECO:0000256" key="4">
    <source>
        <dbReference type="ARBA" id="ARBA00022692"/>
    </source>
</evidence>
<dbReference type="Pfam" id="PF09594">
    <property type="entry name" value="GT87"/>
    <property type="match status" value="1"/>
</dbReference>
<feature type="transmembrane region" description="Helical" evidence="7">
    <location>
        <begin position="167"/>
        <end position="187"/>
    </location>
</feature>
<evidence type="ECO:0000256" key="1">
    <source>
        <dbReference type="ARBA" id="ARBA00004651"/>
    </source>
</evidence>
<keyword evidence="4 7" id="KW-0812">Transmembrane</keyword>
<proteinExistence type="predicted"/>
<name>A0A382GSP9_9ZZZZ</name>
<evidence type="ECO:0000256" key="7">
    <source>
        <dbReference type="SAM" id="Phobius"/>
    </source>
</evidence>
<evidence type="ECO:0000256" key="5">
    <source>
        <dbReference type="ARBA" id="ARBA00022989"/>
    </source>
</evidence>
<feature type="transmembrane region" description="Helical" evidence="7">
    <location>
        <begin position="327"/>
        <end position="343"/>
    </location>
</feature>
<keyword evidence="5 7" id="KW-1133">Transmembrane helix</keyword>
<feature type="transmembrane region" description="Helical" evidence="7">
    <location>
        <begin position="119"/>
        <end position="137"/>
    </location>
</feature>
<comment type="subcellular location">
    <subcellularLocation>
        <location evidence="1">Cell membrane</location>
        <topology evidence="1">Multi-pass membrane protein</topology>
    </subcellularLocation>
</comment>
<organism evidence="8">
    <name type="scientific">marine metagenome</name>
    <dbReference type="NCBI Taxonomy" id="408172"/>
    <lineage>
        <taxon>unclassified sequences</taxon>
        <taxon>metagenomes</taxon>
        <taxon>ecological metagenomes</taxon>
    </lineage>
</organism>
<evidence type="ECO:0000256" key="3">
    <source>
        <dbReference type="ARBA" id="ARBA00022679"/>
    </source>
</evidence>
<dbReference type="GO" id="GO:0016758">
    <property type="term" value="F:hexosyltransferase activity"/>
    <property type="evidence" value="ECO:0007669"/>
    <property type="project" value="InterPro"/>
</dbReference>
<accession>A0A382GSP9</accession>
<sequence length="403" mass="44590">MIRDPAQPRSTLPRLLGCWLFLGVVAFVIAVLFYRYLLQDGDFDVYWAATFRYLHGLQVHVAESNLFTYPTFAALLLMPLYPLGYTTAKVLFFLANVVVLAGALQVCHNQLLAPGRERFVVITLSLIFAVRSILAVFNNQQTDILIFGLIVFGLACFPVRSFKGVGLMAVAAGLKANPLFMFLLPVLTGRWRSAAVFVTVLAGLVMMPDAFKYAVTGTFPASEFSVPGAVLPKNGVVPLGQFKAVPASDEVFGYLKEHYRVTLSASPSKIHWWHDRHSKYAKKNQSLYRILASRLDRSVPSNYVLLGLCVFFGLLLIPLTRRCRGQLFVLGMLYYTAFILIGPQSSKPHFIGFYALLVFCWQDAVLARSVTKLAALAVLSSLMGLEFSVQLLPDGTLAQDSIG</sequence>
<feature type="transmembrane region" description="Helical" evidence="7">
    <location>
        <begin position="66"/>
        <end position="83"/>
    </location>
</feature>
<dbReference type="InterPro" id="IPR018584">
    <property type="entry name" value="GT87"/>
</dbReference>